<dbReference type="GO" id="GO:0005524">
    <property type="term" value="F:ATP binding"/>
    <property type="evidence" value="ECO:0007669"/>
    <property type="project" value="UniProtKB-KW"/>
</dbReference>
<proteinExistence type="inferred from homology"/>
<keyword evidence="2" id="KW-0547">Nucleotide-binding</keyword>
<organism evidence="5 6">
    <name type="scientific">Paenibacillus rhizovicinus</name>
    <dbReference type="NCBI Taxonomy" id="2704463"/>
    <lineage>
        <taxon>Bacteria</taxon>
        <taxon>Bacillati</taxon>
        <taxon>Bacillota</taxon>
        <taxon>Bacilli</taxon>
        <taxon>Bacillales</taxon>
        <taxon>Paenibacillaceae</taxon>
        <taxon>Paenibacillus</taxon>
    </lineage>
</organism>
<accession>A0A6C0P9D0</accession>
<dbReference type="GO" id="GO:0140662">
    <property type="term" value="F:ATP-dependent protein folding chaperone"/>
    <property type="evidence" value="ECO:0007669"/>
    <property type="project" value="InterPro"/>
</dbReference>
<dbReference type="Proteomes" id="UP000479114">
    <property type="component" value="Chromosome"/>
</dbReference>
<sequence>MNFQVNLQGVIDLLSNHLYSDPGVFVRELLQNGVDAITARKKLGEPFDESVKVEVFSSYTISFTDSGSGLTEEDIEQFLARIGSSAKRDNLDAADDYIGQFGVGLLACFVVSDEIVLITRSALGGDALEWRGRPDGTYVIKKVKRQVPIGTTVYLKAKANYEEYFEYYRIRGLLNKYGKYLKTPITLTEDKYEQTVNVPQPPWEMEKQEAMAAYGGS</sequence>
<comment type="similarity">
    <text evidence="1">Belongs to the heat shock protein 90 family.</text>
</comment>
<dbReference type="EMBL" id="CP048286">
    <property type="protein sequence ID" value="QHW35138.1"/>
    <property type="molecule type" value="Genomic_DNA"/>
</dbReference>
<dbReference type="GO" id="GO:0016887">
    <property type="term" value="F:ATP hydrolysis activity"/>
    <property type="evidence" value="ECO:0007669"/>
    <property type="project" value="InterPro"/>
</dbReference>
<evidence type="ECO:0008006" key="7">
    <source>
        <dbReference type="Google" id="ProtNLM"/>
    </source>
</evidence>
<keyword evidence="3" id="KW-0067">ATP-binding</keyword>
<dbReference type="GO" id="GO:0051082">
    <property type="term" value="F:unfolded protein binding"/>
    <property type="evidence" value="ECO:0007669"/>
    <property type="project" value="InterPro"/>
</dbReference>
<evidence type="ECO:0000256" key="2">
    <source>
        <dbReference type="ARBA" id="ARBA00022741"/>
    </source>
</evidence>
<dbReference type="SUPFAM" id="SSF55874">
    <property type="entry name" value="ATPase domain of HSP90 chaperone/DNA topoisomerase II/histidine kinase"/>
    <property type="match status" value="1"/>
</dbReference>
<dbReference type="InterPro" id="IPR001404">
    <property type="entry name" value="Hsp90_fam"/>
</dbReference>
<protein>
    <recommendedName>
        <fullName evidence="7">HSP90 family protein</fullName>
    </recommendedName>
</protein>
<name>A0A6C0P9D0_9BACL</name>
<keyword evidence="4" id="KW-0143">Chaperone</keyword>
<dbReference type="InterPro" id="IPR036890">
    <property type="entry name" value="HATPase_C_sf"/>
</dbReference>
<gene>
    <name evidence="5" type="ORF">GZH47_16835</name>
</gene>
<evidence type="ECO:0000256" key="4">
    <source>
        <dbReference type="ARBA" id="ARBA00023186"/>
    </source>
</evidence>
<dbReference type="PANTHER" id="PTHR11528">
    <property type="entry name" value="HEAT SHOCK PROTEIN 90 FAMILY MEMBER"/>
    <property type="match status" value="1"/>
</dbReference>
<dbReference type="Gene3D" id="3.30.565.10">
    <property type="entry name" value="Histidine kinase-like ATPase, C-terminal domain"/>
    <property type="match status" value="1"/>
</dbReference>
<keyword evidence="6" id="KW-1185">Reference proteome</keyword>
<dbReference type="KEGG" id="prz:GZH47_16835"/>
<dbReference type="AlphaFoldDB" id="A0A6C0P9D0"/>
<evidence type="ECO:0000313" key="5">
    <source>
        <dbReference type="EMBL" id="QHW35138.1"/>
    </source>
</evidence>
<reference evidence="5 6" key="1">
    <citation type="submission" date="2020-02" db="EMBL/GenBank/DDBJ databases">
        <title>Paenibacillus sp. nov., isolated from rhizosphere soil of tomato.</title>
        <authorList>
            <person name="Weon H.-Y."/>
            <person name="Lee S.A."/>
        </authorList>
    </citation>
    <scope>NUCLEOTIDE SEQUENCE [LARGE SCALE GENOMIC DNA]</scope>
    <source>
        <strain evidence="5 6">14171R-81</strain>
    </source>
</reference>
<evidence type="ECO:0000256" key="1">
    <source>
        <dbReference type="ARBA" id="ARBA00008239"/>
    </source>
</evidence>
<evidence type="ECO:0000256" key="3">
    <source>
        <dbReference type="ARBA" id="ARBA00022840"/>
    </source>
</evidence>
<dbReference type="InterPro" id="IPR020575">
    <property type="entry name" value="Hsp90_N"/>
</dbReference>
<evidence type="ECO:0000313" key="6">
    <source>
        <dbReference type="Proteomes" id="UP000479114"/>
    </source>
</evidence>
<dbReference type="PRINTS" id="PR00775">
    <property type="entry name" value="HEATSHOCK90"/>
</dbReference>
<dbReference type="Pfam" id="PF13589">
    <property type="entry name" value="HATPase_c_3"/>
    <property type="match status" value="1"/>
</dbReference>